<evidence type="ECO:0000256" key="3">
    <source>
        <dbReference type="SAM" id="Coils"/>
    </source>
</evidence>
<dbReference type="OrthoDB" id="8954335at2759"/>
<accession>A0A397GDM2</accession>
<dbReference type="InterPro" id="IPR027417">
    <property type="entry name" value="P-loop_NTPase"/>
</dbReference>
<keyword evidence="2" id="KW-0342">GTP-binding</keyword>
<proteinExistence type="predicted"/>
<gene>
    <name evidence="5" type="ORF">Glove_529g53</name>
</gene>
<evidence type="ECO:0000259" key="4">
    <source>
        <dbReference type="Pfam" id="PF04548"/>
    </source>
</evidence>
<evidence type="ECO:0000313" key="6">
    <source>
        <dbReference type="Proteomes" id="UP000266861"/>
    </source>
</evidence>
<dbReference type="InterPro" id="IPR045058">
    <property type="entry name" value="GIMA/IAN/Toc"/>
</dbReference>
<keyword evidence="3" id="KW-0175">Coiled coil</keyword>
<dbReference type="Pfam" id="PF04548">
    <property type="entry name" value="AIG1"/>
    <property type="match status" value="1"/>
</dbReference>
<feature type="domain" description="AIG1-type G" evidence="4">
    <location>
        <begin position="5"/>
        <end position="163"/>
    </location>
</feature>
<feature type="coiled-coil region" evidence="3">
    <location>
        <begin position="210"/>
        <end position="287"/>
    </location>
</feature>
<comment type="caution">
    <text evidence="5">The sequence shown here is derived from an EMBL/GenBank/DDBJ whole genome shotgun (WGS) entry which is preliminary data.</text>
</comment>
<dbReference type="PANTHER" id="PTHR10903">
    <property type="entry name" value="GTPASE, IMAP FAMILY MEMBER-RELATED"/>
    <property type="match status" value="1"/>
</dbReference>
<keyword evidence="6" id="KW-1185">Reference proteome</keyword>
<dbReference type="Proteomes" id="UP000266861">
    <property type="component" value="Unassembled WGS sequence"/>
</dbReference>
<protein>
    <recommendedName>
        <fullName evidence="4">AIG1-type G domain-containing protein</fullName>
    </recommendedName>
</protein>
<dbReference type="PANTHER" id="PTHR10903:SF184">
    <property type="entry name" value="GTP-BINDING PROTEIN A"/>
    <property type="match status" value="1"/>
</dbReference>
<dbReference type="GO" id="GO:0005525">
    <property type="term" value="F:GTP binding"/>
    <property type="evidence" value="ECO:0007669"/>
    <property type="project" value="UniProtKB-KW"/>
</dbReference>
<evidence type="ECO:0000256" key="1">
    <source>
        <dbReference type="ARBA" id="ARBA00022741"/>
    </source>
</evidence>
<sequence length="311" mass="36046">MSEIRNIVLIGRTGNGKSTLANVIGNMNRFKESDLGVSETKNIQIEKVEVEGITYRLIDTIGIGDTRLSNQEVLNKIADAAYEVKDGLSQLLFVTSGRFTEEEIDAYDLLRTVIFDQNIAKCTTIVRTKFSRFRKPEKCKEDTDAMIKENSKLAEVIGSCNKVIHVDNPSIVDLEDEDEINVNENIREKSRIILLTHLYACRDNYKPENLDQLNDRIKNHMTVKEQLQVQIEEMNAKEEEYKRRFGEASKQVEEVKTIMKSLVQKHEKEKKELAETMERQIREARNATPQIVERHHYHYRESERRGICSIQ</sequence>
<dbReference type="STRING" id="1348612.A0A397GDM2"/>
<dbReference type="SUPFAM" id="SSF52540">
    <property type="entry name" value="P-loop containing nucleoside triphosphate hydrolases"/>
    <property type="match status" value="1"/>
</dbReference>
<evidence type="ECO:0000313" key="5">
    <source>
        <dbReference type="EMBL" id="RHZ49125.1"/>
    </source>
</evidence>
<name>A0A397GDM2_9GLOM</name>
<organism evidence="5 6">
    <name type="scientific">Diversispora epigaea</name>
    <dbReference type="NCBI Taxonomy" id="1348612"/>
    <lineage>
        <taxon>Eukaryota</taxon>
        <taxon>Fungi</taxon>
        <taxon>Fungi incertae sedis</taxon>
        <taxon>Mucoromycota</taxon>
        <taxon>Glomeromycotina</taxon>
        <taxon>Glomeromycetes</taxon>
        <taxon>Diversisporales</taxon>
        <taxon>Diversisporaceae</taxon>
        <taxon>Diversispora</taxon>
    </lineage>
</organism>
<dbReference type="Gene3D" id="3.40.50.300">
    <property type="entry name" value="P-loop containing nucleotide triphosphate hydrolases"/>
    <property type="match status" value="1"/>
</dbReference>
<dbReference type="EMBL" id="PQFF01000454">
    <property type="protein sequence ID" value="RHZ49125.1"/>
    <property type="molecule type" value="Genomic_DNA"/>
</dbReference>
<dbReference type="InterPro" id="IPR006703">
    <property type="entry name" value="G_AIG1"/>
</dbReference>
<reference evidence="5 6" key="1">
    <citation type="submission" date="2018-08" db="EMBL/GenBank/DDBJ databases">
        <title>Genome and evolution of the arbuscular mycorrhizal fungus Diversispora epigaea (formerly Glomus versiforme) and its bacterial endosymbionts.</title>
        <authorList>
            <person name="Sun X."/>
            <person name="Fei Z."/>
            <person name="Harrison M."/>
        </authorList>
    </citation>
    <scope>NUCLEOTIDE SEQUENCE [LARGE SCALE GENOMIC DNA]</scope>
    <source>
        <strain evidence="5 6">IT104</strain>
    </source>
</reference>
<dbReference type="AlphaFoldDB" id="A0A397GDM2"/>
<keyword evidence="1" id="KW-0547">Nucleotide-binding</keyword>
<evidence type="ECO:0000256" key="2">
    <source>
        <dbReference type="ARBA" id="ARBA00023134"/>
    </source>
</evidence>